<dbReference type="Pfam" id="PF11662">
    <property type="entry name" value="DUF3263"/>
    <property type="match status" value="1"/>
</dbReference>
<organism evidence="1 2">
    <name type="scientific">Nocardia xishanensis</name>
    <dbReference type="NCBI Taxonomy" id="238964"/>
    <lineage>
        <taxon>Bacteria</taxon>
        <taxon>Bacillati</taxon>
        <taxon>Actinomycetota</taxon>
        <taxon>Actinomycetes</taxon>
        <taxon>Mycobacteriales</taxon>
        <taxon>Nocardiaceae</taxon>
        <taxon>Nocardia</taxon>
    </lineage>
</organism>
<gene>
    <name evidence="1" type="ORF">ACH49W_34965</name>
</gene>
<accession>A0ABW7XC61</accession>
<reference evidence="1 2" key="1">
    <citation type="submission" date="2024-10" db="EMBL/GenBank/DDBJ databases">
        <title>The Natural Products Discovery Center: Release of the First 8490 Sequenced Strains for Exploring Actinobacteria Biosynthetic Diversity.</title>
        <authorList>
            <person name="Kalkreuter E."/>
            <person name="Kautsar S.A."/>
            <person name="Yang D."/>
            <person name="Bader C.D."/>
            <person name="Teijaro C.N."/>
            <person name="Fluegel L."/>
            <person name="Davis C.M."/>
            <person name="Simpson J.R."/>
            <person name="Lauterbach L."/>
            <person name="Steele A.D."/>
            <person name="Gui C."/>
            <person name="Meng S."/>
            <person name="Li G."/>
            <person name="Viehrig K."/>
            <person name="Ye F."/>
            <person name="Su P."/>
            <person name="Kiefer A.F."/>
            <person name="Nichols A."/>
            <person name="Cepeda A.J."/>
            <person name="Yan W."/>
            <person name="Fan B."/>
            <person name="Jiang Y."/>
            <person name="Adhikari A."/>
            <person name="Zheng C.-J."/>
            <person name="Schuster L."/>
            <person name="Cowan T.M."/>
            <person name="Smanski M.J."/>
            <person name="Chevrette M.G."/>
            <person name="De Carvalho L.P.S."/>
            <person name="Shen B."/>
        </authorList>
    </citation>
    <scope>NUCLEOTIDE SEQUENCE [LARGE SCALE GENOMIC DNA]</scope>
    <source>
        <strain evidence="1 2">NPDC019275</strain>
    </source>
</reference>
<protein>
    <submittedName>
        <fullName evidence="1">DUF3263 domain-containing protein</fullName>
    </submittedName>
</protein>
<keyword evidence="2" id="KW-1185">Reference proteome</keyword>
<proteinExistence type="predicted"/>
<dbReference type="Proteomes" id="UP001611415">
    <property type="component" value="Unassembled WGS sequence"/>
</dbReference>
<dbReference type="InterPro" id="IPR021678">
    <property type="entry name" value="DUF3263"/>
</dbReference>
<evidence type="ECO:0000313" key="1">
    <source>
        <dbReference type="EMBL" id="MFI2478584.1"/>
    </source>
</evidence>
<dbReference type="RefSeq" id="WP_397096156.1">
    <property type="nucleotide sequence ID" value="NZ_JBIRYO010000043.1"/>
</dbReference>
<evidence type="ECO:0000313" key="2">
    <source>
        <dbReference type="Proteomes" id="UP001611415"/>
    </source>
</evidence>
<comment type="caution">
    <text evidence="1">The sequence shown here is derived from an EMBL/GenBank/DDBJ whole genome shotgun (WGS) entry which is preliminary data.</text>
</comment>
<sequence>MSSPSTVEDEQNLEYARRWLPYGGGRPEDTLVEFGLTPCGYIARLAAILDSPAARTLDPDIRQALHDFVASHLSTSCQESCAEKSRRRSAHRMGARSQ</sequence>
<name>A0ABW7XC61_9NOCA</name>
<dbReference type="EMBL" id="JBIRYO010000043">
    <property type="protein sequence ID" value="MFI2478584.1"/>
    <property type="molecule type" value="Genomic_DNA"/>
</dbReference>